<gene>
    <name evidence="4" type="ORF">SRCM100623_00892</name>
</gene>
<evidence type="ECO:0000259" key="3">
    <source>
        <dbReference type="PROSITE" id="PS51736"/>
    </source>
</evidence>
<dbReference type="InterPro" id="IPR006119">
    <property type="entry name" value="Resolv_N"/>
</dbReference>
<evidence type="ECO:0000256" key="2">
    <source>
        <dbReference type="SAM" id="MobiDB-lite"/>
    </source>
</evidence>
<dbReference type="InterPro" id="IPR006120">
    <property type="entry name" value="Resolvase_HTH_dom"/>
</dbReference>
<dbReference type="GO" id="GO:0003677">
    <property type="term" value="F:DNA binding"/>
    <property type="evidence" value="ECO:0007669"/>
    <property type="project" value="InterPro"/>
</dbReference>
<comment type="similarity">
    <text evidence="1">Belongs to the site-specific recombinase resolvase family.</text>
</comment>
<organism evidence="4 5">
    <name type="scientific">Acetobacter pasteurianus</name>
    <name type="common">Acetobacter turbidans</name>
    <dbReference type="NCBI Taxonomy" id="438"/>
    <lineage>
        <taxon>Bacteria</taxon>
        <taxon>Pseudomonadati</taxon>
        <taxon>Pseudomonadota</taxon>
        <taxon>Alphaproteobacteria</taxon>
        <taxon>Acetobacterales</taxon>
        <taxon>Acetobacteraceae</taxon>
        <taxon>Acetobacter</taxon>
    </lineage>
</organism>
<dbReference type="Pfam" id="PF02796">
    <property type="entry name" value="HTH_7"/>
    <property type="match status" value="1"/>
</dbReference>
<dbReference type="InterPro" id="IPR036162">
    <property type="entry name" value="Resolvase-like_N_sf"/>
</dbReference>
<dbReference type="PANTHER" id="PTHR30461:SF26">
    <property type="entry name" value="RESOLVASE HOMOLOG YNEB"/>
    <property type="match status" value="1"/>
</dbReference>
<feature type="domain" description="Resolvase/invertase-type recombinase catalytic" evidence="3">
    <location>
        <begin position="6"/>
        <end position="144"/>
    </location>
</feature>
<dbReference type="InterPro" id="IPR050639">
    <property type="entry name" value="SSR_resolvase"/>
</dbReference>
<dbReference type="SUPFAM" id="SSF46689">
    <property type="entry name" value="Homeodomain-like"/>
    <property type="match status" value="1"/>
</dbReference>
<name>A0A1A0DDE8_ACEPA</name>
<dbReference type="PANTHER" id="PTHR30461">
    <property type="entry name" value="DNA-INVERTASE FROM LAMBDOID PROPHAGE"/>
    <property type="match status" value="1"/>
</dbReference>
<dbReference type="SUPFAM" id="SSF53041">
    <property type="entry name" value="Resolvase-like"/>
    <property type="match status" value="1"/>
</dbReference>
<dbReference type="Proteomes" id="UP000093796">
    <property type="component" value="Unassembled WGS sequence"/>
</dbReference>
<dbReference type="Pfam" id="PF00239">
    <property type="entry name" value="Resolvase"/>
    <property type="match status" value="1"/>
</dbReference>
<evidence type="ECO:0000313" key="5">
    <source>
        <dbReference type="Proteomes" id="UP000093796"/>
    </source>
</evidence>
<reference evidence="4 5" key="1">
    <citation type="submission" date="2016-05" db="EMBL/GenBank/DDBJ databases">
        <title>Genome sequencing of Acetobacter pasteurianus strain SRCM100623.</title>
        <authorList>
            <person name="Song Y.R."/>
        </authorList>
    </citation>
    <scope>NUCLEOTIDE SEQUENCE [LARGE SCALE GENOMIC DNA]</scope>
    <source>
        <strain evidence="4 5">SRCM100623</strain>
    </source>
</reference>
<feature type="region of interest" description="Disordered" evidence="2">
    <location>
        <begin position="140"/>
        <end position="164"/>
    </location>
</feature>
<dbReference type="CDD" id="cd03768">
    <property type="entry name" value="SR_ResInv"/>
    <property type="match status" value="1"/>
</dbReference>
<evidence type="ECO:0000256" key="1">
    <source>
        <dbReference type="ARBA" id="ARBA00009913"/>
    </source>
</evidence>
<dbReference type="GO" id="GO:0000150">
    <property type="term" value="F:DNA strand exchange activity"/>
    <property type="evidence" value="ECO:0007669"/>
    <property type="project" value="InterPro"/>
</dbReference>
<dbReference type="EMBL" id="LYUD01000097">
    <property type="protein sequence ID" value="OAZ73298.1"/>
    <property type="molecule type" value="Genomic_DNA"/>
</dbReference>
<accession>A0A1A0DDE8</accession>
<comment type="caution">
    <text evidence="4">The sequence shown here is derived from an EMBL/GenBank/DDBJ whole genome shotgun (WGS) entry which is preliminary data.</text>
</comment>
<protein>
    <submittedName>
        <fullName evidence="4">Resolvase</fullName>
    </submittedName>
</protein>
<dbReference type="SMART" id="SM00857">
    <property type="entry name" value="Resolvase"/>
    <property type="match status" value="1"/>
</dbReference>
<proteinExistence type="inferred from homology"/>
<dbReference type="AlphaFoldDB" id="A0A1A0DDE8"/>
<dbReference type="Gene3D" id="1.10.10.60">
    <property type="entry name" value="Homeodomain-like"/>
    <property type="match status" value="1"/>
</dbReference>
<sequence length="193" mass="21213">MERNVMRIGYARTSTTEQLAGLEAQVRDLWAAGCEKVFQEQVSGASTDRPQLTAALEHMRQGDVLMVMKPDRLARSTADLLGYVKAIQAKGCHLIVQSMGGQTLDTSNPTSKLMLTMLGAVAEFERDLMKERQAEGIAKAKAEGKYKGRKPTARSQAHEVSKLHEQGMKPTEIAKKLGMGRTSVYRCLSSLTD</sequence>
<dbReference type="Gene3D" id="3.40.50.1390">
    <property type="entry name" value="Resolvase, N-terminal catalytic domain"/>
    <property type="match status" value="1"/>
</dbReference>
<dbReference type="PATRIC" id="fig|438.15.peg.1035"/>
<dbReference type="PROSITE" id="PS51736">
    <property type="entry name" value="RECOMBINASES_3"/>
    <property type="match status" value="1"/>
</dbReference>
<dbReference type="InterPro" id="IPR009057">
    <property type="entry name" value="Homeodomain-like_sf"/>
</dbReference>
<evidence type="ECO:0000313" key="4">
    <source>
        <dbReference type="EMBL" id="OAZ73298.1"/>
    </source>
</evidence>